<gene>
    <name evidence="9" type="ORF">BBAD15_g10299</name>
</gene>
<evidence type="ECO:0000313" key="9">
    <source>
        <dbReference type="EMBL" id="KGQ04480.1"/>
    </source>
</evidence>
<dbReference type="CDD" id="cd09270">
    <property type="entry name" value="RNase_H2-B"/>
    <property type="match status" value="1"/>
</dbReference>
<evidence type="ECO:0000259" key="8">
    <source>
        <dbReference type="Pfam" id="PF17745"/>
    </source>
</evidence>
<feature type="region of interest" description="Disordered" evidence="6">
    <location>
        <begin position="370"/>
        <end position="418"/>
    </location>
</feature>
<dbReference type="GO" id="GO:0006401">
    <property type="term" value="P:RNA catabolic process"/>
    <property type="evidence" value="ECO:0007669"/>
    <property type="project" value="TreeGrafter"/>
</dbReference>
<dbReference type="InterPro" id="IPR019024">
    <property type="entry name" value="RNase_H2_suB_wHTH"/>
</dbReference>
<dbReference type="GO" id="GO:0032299">
    <property type="term" value="C:ribonuclease H2 complex"/>
    <property type="evidence" value="ECO:0007669"/>
    <property type="project" value="InterPro"/>
</dbReference>
<dbReference type="Gene3D" id="1.10.20.120">
    <property type="match status" value="1"/>
</dbReference>
<comment type="caution">
    <text evidence="9">The sequence shown here is derived from an EMBL/GenBank/DDBJ whole genome shotgun (WGS) entry which is preliminary data.</text>
</comment>
<evidence type="ECO:0000256" key="5">
    <source>
        <dbReference type="ARBA" id="ARBA00033464"/>
    </source>
</evidence>
<name>A0A0A2VED1_BEABA</name>
<feature type="compositionally biased region" description="Low complexity" evidence="6">
    <location>
        <begin position="1"/>
        <end position="23"/>
    </location>
</feature>
<evidence type="ECO:0000256" key="6">
    <source>
        <dbReference type="SAM" id="MobiDB-lite"/>
    </source>
</evidence>
<evidence type="ECO:0000256" key="3">
    <source>
        <dbReference type="ARBA" id="ARBA00023242"/>
    </source>
</evidence>
<dbReference type="PANTHER" id="PTHR13383:SF11">
    <property type="entry name" value="RIBONUCLEASE H2 SUBUNIT B"/>
    <property type="match status" value="1"/>
</dbReference>
<keyword evidence="3" id="KW-0539">Nucleus</keyword>
<dbReference type="AlphaFoldDB" id="A0A0A2VED1"/>
<reference evidence="9 10" key="1">
    <citation type="submission" date="2012-10" db="EMBL/GenBank/DDBJ databases">
        <title>Genome sequencing and analysis of entomopathogenic fungi Beauveria bassiana D1-5.</title>
        <authorList>
            <person name="Li Q."/>
            <person name="Wang L."/>
            <person name="Zhang Z."/>
            <person name="Wang Q."/>
            <person name="Ren J."/>
            <person name="Wang M."/>
            <person name="Xu W."/>
            <person name="Wang J."/>
            <person name="Lu Y."/>
            <person name="Du Q."/>
            <person name="Sun Z."/>
        </authorList>
    </citation>
    <scope>NUCLEOTIDE SEQUENCE [LARGE SCALE GENOMIC DNA]</scope>
    <source>
        <strain evidence="9 10">D1-5</strain>
    </source>
</reference>
<dbReference type="STRING" id="1245745.A0A0A2VED1"/>
<dbReference type="Gene3D" id="2.20.25.530">
    <property type="match status" value="1"/>
</dbReference>
<feature type="region of interest" description="Disordered" evidence="6">
    <location>
        <begin position="256"/>
        <end position="297"/>
    </location>
</feature>
<dbReference type="GO" id="GO:0005654">
    <property type="term" value="C:nucleoplasm"/>
    <property type="evidence" value="ECO:0007669"/>
    <property type="project" value="TreeGrafter"/>
</dbReference>
<dbReference type="PANTHER" id="PTHR13383">
    <property type="entry name" value="RIBONUCLEASE H2 SUBUNIT B"/>
    <property type="match status" value="1"/>
</dbReference>
<sequence>MRGTRSSKPAAADASKDTPASKSRFTLSSKSELPAKIFILPSSATADARVVTLPHPQSGQPSRYLVCPETGLYEFTKVAAPNTEPRSWLIASANSNKDIQAKVENAETATSANLFVATHIDPLFLLLPALIDAKETNASTDRKRLFLSFEDYIDKLPQDSSNAWEISRWPKTKALLESRLVAICDTVDAGDESMFRVNEEKLFSVILSKASRLASGGLPASVEEKFVQKPLEAPIQLRSASNVACPPAGVAATLEGAESGTCTPKTDSAESQSSTSTEVSTFSAASQPSTTASSFSEDDVAVTTAMTASAEVVQLQRLRVAFDYICASYVPSNISERLKQSLSDKATCKTDFEPLNTYVTELEKLRKESIATRPTGDFSRKRMRDEEEDEMRLEKKRKQEEEKKRKANESRGVRDLKKVNTMGMKKLSAFFTKK</sequence>
<feature type="domain" description="Rnh202 triple barrel" evidence="8">
    <location>
        <begin position="39"/>
        <end position="121"/>
    </location>
</feature>
<dbReference type="Pfam" id="PF09468">
    <property type="entry name" value="RNase_H2-Ydr279"/>
    <property type="match status" value="1"/>
</dbReference>
<dbReference type="Proteomes" id="UP000030106">
    <property type="component" value="Unassembled WGS sequence"/>
</dbReference>
<evidence type="ECO:0000256" key="2">
    <source>
        <dbReference type="ARBA" id="ARBA00019062"/>
    </source>
</evidence>
<evidence type="ECO:0000313" key="10">
    <source>
        <dbReference type="Proteomes" id="UP000030106"/>
    </source>
</evidence>
<dbReference type="InterPro" id="IPR041195">
    <property type="entry name" value="Rnh202_N"/>
</dbReference>
<comment type="function">
    <text evidence="4">Non catalytic subunit of RNase H2, an endonuclease that specifically degrades the RNA of RNA:DNA hybrids. Participates in DNA replication, possibly by mediating the removal of lagging-strand Okazaki fragment RNA primers during DNA replication. Mediates the excision of single ribonucleotides from DNA:RNA duplexes.</text>
</comment>
<feature type="region of interest" description="Disordered" evidence="6">
    <location>
        <begin position="1"/>
        <end position="28"/>
    </location>
</feature>
<dbReference type="EMBL" id="ANFO01001064">
    <property type="protein sequence ID" value="KGQ04480.1"/>
    <property type="molecule type" value="Genomic_DNA"/>
</dbReference>
<feature type="domain" description="Ribonuclease H2 subunit B wHTH" evidence="7">
    <location>
        <begin position="124"/>
        <end position="339"/>
    </location>
</feature>
<evidence type="ECO:0000259" key="7">
    <source>
        <dbReference type="Pfam" id="PF09468"/>
    </source>
</evidence>
<dbReference type="eggNOG" id="ENOG502SAQ3">
    <property type="taxonomic scope" value="Eukaryota"/>
</dbReference>
<comment type="subcellular location">
    <subcellularLocation>
        <location evidence="1">Nucleus</location>
    </subcellularLocation>
</comment>
<protein>
    <recommendedName>
        <fullName evidence="2">Ribonuclease H2 subunit B</fullName>
    </recommendedName>
    <alternativeName>
        <fullName evidence="5">Ribonuclease HI subunit B</fullName>
    </alternativeName>
</protein>
<feature type="compositionally biased region" description="Low complexity" evidence="6">
    <location>
        <begin position="269"/>
        <end position="295"/>
    </location>
</feature>
<dbReference type="Pfam" id="PF17745">
    <property type="entry name" value="Ydr279_N"/>
    <property type="match status" value="1"/>
</dbReference>
<evidence type="ECO:0000256" key="4">
    <source>
        <dbReference type="ARBA" id="ARBA00024778"/>
    </source>
</evidence>
<organism evidence="9 10">
    <name type="scientific">Beauveria bassiana D1-5</name>
    <dbReference type="NCBI Taxonomy" id="1245745"/>
    <lineage>
        <taxon>Eukaryota</taxon>
        <taxon>Fungi</taxon>
        <taxon>Dikarya</taxon>
        <taxon>Ascomycota</taxon>
        <taxon>Pezizomycotina</taxon>
        <taxon>Sordariomycetes</taxon>
        <taxon>Hypocreomycetidae</taxon>
        <taxon>Hypocreales</taxon>
        <taxon>Cordycipitaceae</taxon>
        <taxon>Beauveria</taxon>
    </lineage>
</organism>
<dbReference type="OrthoDB" id="29098at2759"/>
<dbReference type="HOGENOM" id="CLU_057573_0_0_1"/>
<evidence type="ECO:0000256" key="1">
    <source>
        <dbReference type="ARBA" id="ARBA00004123"/>
    </source>
</evidence>
<dbReference type="InterPro" id="IPR040456">
    <property type="entry name" value="RNase_H2_suB"/>
</dbReference>
<feature type="compositionally biased region" description="Basic and acidic residues" evidence="6">
    <location>
        <begin position="397"/>
        <end position="418"/>
    </location>
</feature>
<accession>A0A0A2VED1</accession>
<proteinExistence type="predicted"/>